<dbReference type="SMART" id="SM00028">
    <property type="entry name" value="TPR"/>
    <property type="match status" value="7"/>
</dbReference>
<evidence type="ECO:0000256" key="7">
    <source>
        <dbReference type="PROSITE-ProRule" id="PRU10141"/>
    </source>
</evidence>
<evidence type="ECO:0000313" key="12">
    <source>
        <dbReference type="Proteomes" id="UP000324233"/>
    </source>
</evidence>
<dbReference type="Pfam" id="PF00069">
    <property type="entry name" value="Pkinase"/>
    <property type="match status" value="1"/>
</dbReference>
<keyword evidence="4 7" id="KW-0547">Nucleotide-binding</keyword>
<dbReference type="Gene3D" id="3.30.200.20">
    <property type="entry name" value="Phosphorylase Kinase, domain 1"/>
    <property type="match status" value="1"/>
</dbReference>
<dbReference type="Gene3D" id="1.25.40.10">
    <property type="entry name" value="Tetratricopeptide repeat domain"/>
    <property type="match status" value="4"/>
</dbReference>
<dbReference type="InterPro" id="IPR011009">
    <property type="entry name" value="Kinase-like_dom_sf"/>
</dbReference>
<dbReference type="SUPFAM" id="SSF48452">
    <property type="entry name" value="TPR-like"/>
    <property type="match status" value="2"/>
</dbReference>
<keyword evidence="6 7" id="KW-0067">ATP-binding</keyword>
<dbReference type="Pfam" id="PF13374">
    <property type="entry name" value="TPR_10"/>
    <property type="match status" value="2"/>
</dbReference>
<evidence type="ECO:0000256" key="5">
    <source>
        <dbReference type="ARBA" id="ARBA00022777"/>
    </source>
</evidence>
<sequence>MSDTNRCPACGAGRPADSPEGPCPRCRMQPAPGRGSSGSDDTAAIPAAVPGGGDPQATGAHTPRPAPAEATGEWSDVPGGQTRTAADPVAPAALPPGAAVRYFGDYEVRRELGRGGMGVVYEARQVSLNRPVALKMIKAGLLADDAELRRFQNEAEAVALLDHPGIVSAYEVGEHQGQQYLAMKLVRGESLGPLPGRYRDDPRAAARLVAEAADALAHAHSRGILHRDLKPANILVDAEGRPHITDFGLAKRLEADVEMTASGAILGTPAYMAPEQAAGRRGGITTATDVYGLGSVLYALLTGRAPFGGDTVVETLDALRTRPPEPPTRLNTRAPRDLETICLKCLDKDPRRRYASAQALADDLRAWLASRPIAARRVGVVERAWLWCKRRPTVAALAAAVLIATVGGTAATIAVQARANRALREKNGELTVAYGREAKANADLAAANARVEQRYNLAMDAIKTFHTGVSEDFLLKEPKFKSLRDRLLGSAGDFYDRLGRVLEAGDDDASRRALLASNFELAELDAKLGRRADALALHRRVLAGREALAGEPGADAAVKVEAGRSLRAVVSLLKQIGPKSEVPPLLTRAVEFHERLVADYPDDPDARDALAAILVVLGDQLKNVDLKREEAERAFRRSLAIGQALARGRPEEPKYLASQASCLTYLSFLRADEGKYDEAIGLYQGALDLAREQLARNPGDVKLRSELASCQGTMSAWYEAAQRLDEAVEFSRSAVKTWRELVEEQPAVSGHRQSLAGSRYGLGMALTQSGRPAEAEPEFREALAIQARLVEENPDLRALRTAITDFHATLGYVLLELRRPAEAESEYRAALALQLELAADDPANPELRDSIALSQFNLGRVLAATGKVVEAEAAYRAGLATLAKLAEEQPTIAVFRGRLAMTHRLLGTLAWKSGEPAKAEAEYDAAMGLSRALVESSSNASTFRNSLASDHTNIGDVIRSVGRVAEARDNYERAIVIRERLVGEGPDVVVFRSHLAWSLRRRGLARGDLGDPAGAAADARRALALWDGLPARSGEEWFETACGHSALAGRDGSGVPSSAAAPEAATALWLLDRALRMGFREAHAFRTEHALDLVRDRPEFRLLMLDLAMPADPFAR</sequence>
<dbReference type="FunFam" id="1.10.510.10:FF:000021">
    <property type="entry name" value="Serine/threonine protein kinase"/>
    <property type="match status" value="1"/>
</dbReference>
<evidence type="ECO:0000256" key="1">
    <source>
        <dbReference type="ARBA" id="ARBA00012513"/>
    </source>
</evidence>
<dbReference type="InterPro" id="IPR019734">
    <property type="entry name" value="TPR_rpt"/>
</dbReference>
<reference evidence="11 12" key="1">
    <citation type="submission" date="2019-08" db="EMBL/GenBank/DDBJ databases">
        <title>Deep-cultivation of Planctomycetes and their phenomic and genomic characterization uncovers novel biology.</title>
        <authorList>
            <person name="Wiegand S."/>
            <person name="Jogler M."/>
            <person name="Boedeker C."/>
            <person name="Pinto D."/>
            <person name="Vollmers J."/>
            <person name="Rivas-Marin E."/>
            <person name="Kohn T."/>
            <person name="Peeters S.H."/>
            <person name="Heuer A."/>
            <person name="Rast P."/>
            <person name="Oberbeckmann S."/>
            <person name="Bunk B."/>
            <person name="Jeske O."/>
            <person name="Meyerdierks A."/>
            <person name="Storesund J.E."/>
            <person name="Kallscheuer N."/>
            <person name="Luecker S."/>
            <person name="Lage O.M."/>
            <person name="Pohl T."/>
            <person name="Merkel B.J."/>
            <person name="Hornburger P."/>
            <person name="Mueller R.-W."/>
            <person name="Bruemmer F."/>
            <person name="Labrenz M."/>
            <person name="Spormann A.M."/>
            <person name="Op den Camp H."/>
            <person name="Overmann J."/>
            <person name="Amann R."/>
            <person name="Jetten M.S.M."/>
            <person name="Mascher T."/>
            <person name="Medema M.H."/>
            <person name="Devos D.P."/>
            <person name="Kaster A.-K."/>
            <person name="Ovreas L."/>
            <person name="Rohde M."/>
            <person name="Galperin M.Y."/>
            <person name="Jogler C."/>
        </authorList>
    </citation>
    <scope>NUCLEOTIDE SEQUENCE [LARGE SCALE GENOMIC DNA]</scope>
    <source>
        <strain evidence="11 12">OJF2</strain>
    </source>
</reference>
<feature type="binding site" evidence="7">
    <location>
        <position position="135"/>
    </location>
    <ligand>
        <name>ATP</name>
        <dbReference type="ChEBI" id="CHEBI:30616"/>
    </ligand>
</feature>
<dbReference type="AlphaFoldDB" id="A0A5B9W5T5"/>
<dbReference type="InterPro" id="IPR011990">
    <property type="entry name" value="TPR-like_helical_dom_sf"/>
</dbReference>
<evidence type="ECO:0000256" key="8">
    <source>
        <dbReference type="SAM" id="MobiDB-lite"/>
    </source>
</evidence>
<keyword evidence="9" id="KW-1133">Transmembrane helix</keyword>
<evidence type="ECO:0000256" key="6">
    <source>
        <dbReference type="ARBA" id="ARBA00022840"/>
    </source>
</evidence>
<dbReference type="InterPro" id="IPR017441">
    <property type="entry name" value="Protein_kinase_ATP_BS"/>
</dbReference>
<feature type="region of interest" description="Disordered" evidence="8">
    <location>
        <begin position="1"/>
        <end position="82"/>
    </location>
</feature>
<name>A0A5B9W5T5_9BACT</name>
<keyword evidence="12" id="KW-1185">Reference proteome</keyword>
<dbReference type="Proteomes" id="UP000324233">
    <property type="component" value="Chromosome"/>
</dbReference>
<proteinExistence type="predicted"/>
<dbReference type="InterPro" id="IPR008271">
    <property type="entry name" value="Ser/Thr_kinase_AS"/>
</dbReference>
<dbReference type="PROSITE" id="PS50011">
    <property type="entry name" value="PROTEIN_KINASE_DOM"/>
    <property type="match status" value="1"/>
</dbReference>
<evidence type="ECO:0000256" key="9">
    <source>
        <dbReference type="SAM" id="Phobius"/>
    </source>
</evidence>
<feature type="transmembrane region" description="Helical" evidence="9">
    <location>
        <begin position="393"/>
        <end position="415"/>
    </location>
</feature>
<feature type="domain" description="Protein kinase" evidence="10">
    <location>
        <begin position="106"/>
        <end position="368"/>
    </location>
</feature>
<dbReference type="Gene3D" id="1.10.510.10">
    <property type="entry name" value="Transferase(Phosphotransferase) domain 1"/>
    <property type="match status" value="1"/>
</dbReference>
<dbReference type="InterPro" id="IPR000719">
    <property type="entry name" value="Prot_kinase_dom"/>
</dbReference>
<dbReference type="EC" id="2.7.11.1" evidence="1"/>
<organism evidence="11 12">
    <name type="scientific">Aquisphaera giovannonii</name>
    <dbReference type="NCBI Taxonomy" id="406548"/>
    <lineage>
        <taxon>Bacteria</taxon>
        <taxon>Pseudomonadati</taxon>
        <taxon>Planctomycetota</taxon>
        <taxon>Planctomycetia</taxon>
        <taxon>Isosphaerales</taxon>
        <taxon>Isosphaeraceae</taxon>
        <taxon>Aquisphaera</taxon>
    </lineage>
</organism>
<gene>
    <name evidence="11" type="primary">prkC_38</name>
    <name evidence="11" type="ORF">OJF2_40510</name>
</gene>
<dbReference type="PANTHER" id="PTHR43289">
    <property type="entry name" value="MITOGEN-ACTIVATED PROTEIN KINASE KINASE KINASE 20-RELATED"/>
    <property type="match status" value="1"/>
</dbReference>
<dbReference type="PANTHER" id="PTHR43289:SF6">
    <property type="entry name" value="SERINE_THREONINE-PROTEIN KINASE NEKL-3"/>
    <property type="match status" value="1"/>
</dbReference>
<evidence type="ECO:0000256" key="2">
    <source>
        <dbReference type="ARBA" id="ARBA00022527"/>
    </source>
</evidence>
<keyword evidence="5 11" id="KW-0418">Kinase</keyword>
<dbReference type="KEGG" id="agv:OJF2_40510"/>
<keyword evidence="9" id="KW-0472">Membrane</keyword>
<dbReference type="SMART" id="SM00220">
    <property type="entry name" value="S_TKc"/>
    <property type="match status" value="1"/>
</dbReference>
<dbReference type="GO" id="GO:0004674">
    <property type="term" value="F:protein serine/threonine kinase activity"/>
    <property type="evidence" value="ECO:0007669"/>
    <property type="project" value="UniProtKB-KW"/>
</dbReference>
<protein>
    <recommendedName>
        <fullName evidence="1">non-specific serine/threonine protein kinase</fullName>
        <ecNumber evidence="1">2.7.11.1</ecNumber>
    </recommendedName>
</protein>
<dbReference type="EMBL" id="CP042997">
    <property type="protein sequence ID" value="QEH35499.1"/>
    <property type="molecule type" value="Genomic_DNA"/>
</dbReference>
<dbReference type="CDD" id="cd14014">
    <property type="entry name" value="STKc_PknB_like"/>
    <property type="match status" value="1"/>
</dbReference>
<evidence type="ECO:0000313" key="11">
    <source>
        <dbReference type="EMBL" id="QEH35499.1"/>
    </source>
</evidence>
<keyword evidence="2" id="KW-0723">Serine/threonine-protein kinase</keyword>
<keyword evidence="9" id="KW-0812">Transmembrane</keyword>
<accession>A0A5B9W5T5</accession>
<dbReference type="GO" id="GO:0005524">
    <property type="term" value="F:ATP binding"/>
    <property type="evidence" value="ECO:0007669"/>
    <property type="project" value="UniProtKB-UniRule"/>
</dbReference>
<evidence type="ECO:0000256" key="4">
    <source>
        <dbReference type="ARBA" id="ARBA00022741"/>
    </source>
</evidence>
<keyword evidence="3 11" id="KW-0808">Transferase</keyword>
<evidence type="ECO:0000259" key="10">
    <source>
        <dbReference type="PROSITE" id="PS50011"/>
    </source>
</evidence>
<evidence type="ECO:0000256" key="3">
    <source>
        <dbReference type="ARBA" id="ARBA00022679"/>
    </source>
</evidence>
<dbReference type="PROSITE" id="PS00108">
    <property type="entry name" value="PROTEIN_KINASE_ST"/>
    <property type="match status" value="1"/>
</dbReference>
<dbReference type="SUPFAM" id="SSF56112">
    <property type="entry name" value="Protein kinase-like (PK-like)"/>
    <property type="match status" value="1"/>
</dbReference>
<dbReference type="RefSeq" id="WP_168221931.1">
    <property type="nucleotide sequence ID" value="NZ_CP042997.1"/>
</dbReference>
<dbReference type="PROSITE" id="PS00107">
    <property type="entry name" value="PROTEIN_KINASE_ATP"/>
    <property type="match status" value="1"/>
</dbReference>